<dbReference type="InterPro" id="IPR014507">
    <property type="entry name" value="Baseplate_assembly_J_pred"/>
</dbReference>
<proteinExistence type="predicted"/>
<evidence type="ECO:0000259" key="1">
    <source>
        <dbReference type="Pfam" id="PF26078"/>
    </source>
</evidence>
<evidence type="ECO:0000313" key="2">
    <source>
        <dbReference type="EMBL" id="PKR53516.1"/>
    </source>
</evidence>
<reference evidence="2 3" key="1">
    <citation type="submission" date="2017-09" db="EMBL/GenBank/DDBJ databases">
        <title>Biodiversity and function of Thalassospira species in the particle-attached aromatic-hydrocarbon-degrading consortia from the surface seawater of the South China Sea.</title>
        <authorList>
            <person name="Dong C."/>
            <person name="Liu R."/>
            <person name="Shao Z."/>
        </authorList>
    </citation>
    <scope>NUCLEOTIDE SEQUENCE [LARGE SCALE GENOMIC DNA]</scope>
    <source>
        <strain evidence="2 3">CSC1P2</strain>
    </source>
</reference>
<dbReference type="InterPro" id="IPR058531">
    <property type="entry name" value="Baseplate_J_M"/>
</dbReference>
<accession>A0A2N3KSP3</accession>
<name>A0A2N3KSP3_9PROT</name>
<dbReference type="Pfam" id="PF26078">
    <property type="entry name" value="Baseplate_J_M"/>
    <property type="match status" value="1"/>
</dbReference>
<organism evidence="2 3">
    <name type="scientific">Thalassospira marina</name>
    <dbReference type="NCBI Taxonomy" id="2048283"/>
    <lineage>
        <taxon>Bacteria</taxon>
        <taxon>Pseudomonadati</taxon>
        <taxon>Pseudomonadota</taxon>
        <taxon>Alphaproteobacteria</taxon>
        <taxon>Rhodospirillales</taxon>
        <taxon>Thalassospiraceae</taxon>
        <taxon>Thalassospira</taxon>
    </lineage>
</organism>
<dbReference type="PIRSF" id="PIRSF020481">
    <property type="entry name" value="BAP"/>
    <property type="match status" value="1"/>
</dbReference>
<sequence>MPSPQAVEEIDAEAIVEAMKQDFIAANPDMIEAVQYESDPVMMQFRTAAAREVIKRARINDGIRACMLAEAEGGDLDNLVSLNGTERVELRPADDSVYPPVVAVMEDDDRLARRYLEGWNELGAGAEGHYRSLALDAHPDVIDAYENSPDPCFIDVYVLVETGVPGQAVLDAVTNNVTDKAKRPQGDRVSVHAAGVIDYEVHAKLTIPNALGQAEALAAARNNVTKLVEWSRGYGKTPMGRSVSRNLIIGALTVEGVADLELLKPVEPIPVAGSQAARCVSVLVELANG</sequence>
<comment type="caution">
    <text evidence="2">The sequence shown here is derived from an EMBL/GenBank/DDBJ whole genome shotgun (WGS) entry which is preliminary data.</text>
</comment>
<evidence type="ECO:0000313" key="3">
    <source>
        <dbReference type="Proteomes" id="UP000233597"/>
    </source>
</evidence>
<gene>
    <name evidence="2" type="ORF">COO20_13330</name>
</gene>
<feature type="domain" description="Baseplate J-like central" evidence="1">
    <location>
        <begin position="124"/>
        <end position="192"/>
    </location>
</feature>
<dbReference type="EMBL" id="NWTK01000008">
    <property type="protein sequence ID" value="PKR53516.1"/>
    <property type="molecule type" value="Genomic_DNA"/>
</dbReference>
<dbReference type="Proteomes" id="UP000233597">
    <property type="component" value="Unassembled WGS sequence"/>
</dbReference>
<protein>
    <recommendedName>
        <fullName evidence="1">Baseplate J-like central domain-containing protein</fullName>
    </recommendedName>
</protein>
<dbReference type="AlphaFoldDB" id="A0A2N3KSP3"/>